<keyword evidence="4 8" id="KW-1133">Transmembrane helix</keyword>
<reference evidence="9" key="2">
    <citation type="journal article" date="2021" name="PeerJ">
        <title>Extensive microbial diversity within the chicken gut microbiome revealed by metagenomics and culture.</title>
        <authorList>
            <person name="Gilroy R."/>
            <person name="Ravi A."/>
            <person name="Getino M."/>
            <person name="Pursley I."/>
            <person name="Horton D.L."/>
            <person name="Alikhan N.F."/>
            <person name="Baker D."/>
            <person name="Gharbi K."/>
            <person name="Hall N."/>
            <person name="Watson M."/>
            <person name="Adriaenssens E.M."/>
            <person name="Foster-Nyarko E."/>
            <person name="Jarju S."/>
            <person name="Secka A."/>
            <person name="Antonio M."/>
            <person name="Oren A."/>
            <person name="Chaudhuri R.R."/>
            <person name="La Ragione R."/>
            <person name="Hildebrand F."/>
            <person name="Pallen M.J."/>
        </authorList>
    </citation>
    <scope>NUCLEOTIDE SEQUENCE</scope>
    <source>
        <strain evidence="9">CHK152-2871</strain>
    </source>
</reference>
<dbReference type="PANTHER" id="PTHR35529:SF1">
    <property type="entry name" value="MANGANESE EFFLUX PUMP MNTP-RELATED"/>
    <property type="match status" value="1"/>
</dbReference>
<dbReference type="InterPro" id="IPR022929">
    <property type="entry name" value="Put_MntP"/>
</dbReference>
<evidence type="ECO:0000256" key="8">
    <source>
        <dbReference type="HAMAP-Rule" id="MF_01521"/>
    </source>
</evidence>
<keyword evidence="6 8" id="KW-0472">Membrane</keyword>
<evidence type="ECO:0000313" key="9">
    <source>
        <dbReference type="EMBL" id="HIS75115.1"/>
    </source>
</evidence>
<feature type="transmembrane region" description="Helical" evidence="8">
    <location>
        <begin position="36"/>
        <end position="62"/>
    </location>
</feature>
<reference evidence="9" key="1">
    <citation type="submission" date="2020-10" db="EMBL/GenBank/DDBJ databases">
        <authorList>
            <person name="Gilroy R."/>
        </authorList>
    </citation>
    <scope>NUCLEOTIDE SEQUENCE</scope>
    <source>
        <strain evidence="9">CHK152-2871</strain>
    </source>
</reference>
<proteinExistence type="inferred from homology"/>
<feature type="transmembrane region" description="Helical" evidence="8">
    <location>
        <begin position="68"/>
        <end position="86"/>
    </location>
</feature>
<keyword evidence="7 8" id="KW-0464">Manganese</keyword>
<accession>A0A9D1FL02</accession>
<gene>
    <name evidence="8" type="primary">mntP</name>
    <name evidence="9" type="ORF">IAA86_08880</name>
</gene>
<keyword evidence="3 8" id="KW-0812">Transmembrane</keyword>
<dbReference type="InterPro" id="IPR003810">
    <property type="entry name" value="Mntp/YtaF"/>
</dbReference>
<dbReference type="HAMAP" id="MF_01521">
    <property type="entry name" value="MntP_pump"/>
    <property type="match status" value="1"/>
</dbReference>
<evidence type="ECO:0000256" key="4">
    <source>
        <dbReference type="ARBA" id="ARBA00022989"/>
    </source>
</evidence>
<feature type="transmembrane region" description="Helical" evidence="8">
    <location>
        <begin position="98"/>
        <end position="119"/>
    </location>
</feature>
<feature type="transmembrane region" description="Helical" evidence="8">
    <location>
        <begin position="131"/>
        <end position="151"/>
    </location>
</feature>
<comment type="similarity">
    <text evidence="8">Belongs to the MntP (TC 9.B.29) family.</text>
</comment>
<evidence type="ECO:0000256" key="2">
    <source>
        <dbReference type="ARBA" id="ARBA00022475"/>
    </source>
</evidence>
<sequence>MNLIDVIFLAFALSIDAMAVSFSNGLLCVKNKRKNAFLLALFAGFFQFLMPLIGYFFANLIYTYVKPYSSIIAFIIFLALGLKFLYDALFKGDTEDSICCISLKCLFALAFATSIDALAAGVNLRFLNVDIFFSSLIIGLVTFLNALLGFYLGHLFKRFPSKYLEIFASLLLIFLAVKSVL</sequence>
<dbReference type="GO" id="GO:0005886">
    <property type="term" value="C:plasma membrane"/>
    <property type="evidence" value="ECO:0007669"/>
    <property type="project" value="UniProtKB-SubCell"/>
</dbReference>
<dbReference type="AlphaFoldDB" id="A0A9D1FL02"/>
<name>A0A9D1FL02_9BACT</name>
<keyword evidence="2 8" id="KW-1003">Cell membrane</keyword>
<feature type="transmembrane region" description="Helical" evidence="8">
    <location>
        <begin position="6"/>
        <end position="29"/>
    </location>
</feature>
<comment type="subcellular location">
    <subcellularLocation>
        <location evidence="8">Cell membrane</location>
        <topology evidence="8">Multi-pass membrane protein</topology>
    </subcellularLocation>
</comment>
<dbReference type="Pfam" id="PF02659">
    <property type="entry name" value="Mntp"/>
    <property type="match status" value="1"/>
</dbReference>
<dbReference type="PANTHER" id="PTHR35529">
    <property type="entry name" value="MANGANESE EFFLUX PUMP MNTP-RELATED"/>
    <property type="match status" value="1"/>
</dbReference>
<dbReference type="Proteomes" id="UP000886865">
    <property type="component" value="Unassembled WGS sequence"/>
</dbReference>
<evidence type="ECO:0000256" key="6">
    <source>
        <dbReference type="ARBA" id="ARBA00023136"/>
    </source>
</evidence>
<evidence type="ECO:0000256" key="5">
    <source>
        <dbReference type="ARBA" id="ARBA00023065"/>
    </source>
</evidence>
<evidence type="ECO:0000256" key="7">
    <source>
        <dbReference type="ARBA" id="ARBA00023211"/>
    </source>
</evidence>
<keyword evidence="1 8" id="KW-0813">Transport</keyword>
<feature type="transmembrane region" description="Helical" evidence="8">
    <location>
        <begin position="163"/>
        <end position="180"/>
    </location>
</feature>
<comment type="function">
    <text evidence="8">Probably functions as a manganese efflux pump.</text>
</comment>
<evidence type="ECO:0000313" key="10">
    <source>
        <dbReference type="Proteomes" id="UP000886865"/>
    </source>
</evidence>
<dbReference type="GO" id="GO:0005384">
    <property type="term" value="F:manganese ion transmembrane transporter activity"/>
    <property type="evidence" value="ECO:0007669"/>
    <property type="project" value="UniProtKB-UniRule"/>
</dbReference>
<protein>
    <recommendedName>
        <fullName evidence="8">Putative manganese efflux pump MntP</fullName>
    </recommendedName>
</protein>
<dbReference type="EMBL" id="DVJQ01000076">
    <property type="protein sequence ID" value="HIS75115.1"/>
    <property type="molecule type" value="Genomic_DNA"/>
</dbReference>
<organism evidence="9 10">
    <name type="scientific">Candidatus Galligastranaerophilus intestinavium</name>
    <dbReference type="NCBI Taxonomy" id="2840836"/>
    <lineage>
        <taxon>Bacteria</taxon>
        <taxon>Candidatus Galligastranaerophilus</taxon>
    </lineage>
</organism>
<keyword evidence="5 8" id="KW-0406">Ion transport</keyword>
<evidence type="ECO:0000256" key="3">
    <source>
        <dbReference type="ARBA" id="ARBA00022692"/>
    </source>
</evidence>
<evidence type="ECO:0000256" key="1">
    <source>
        <dbReference type="ARBA" id="ARBA00022448"/>
    </source>
</evidence>
<comment type="caution">
    <text evidence="9">The sequence shown here is derived from an EMBL/GenBank/DDBJ whole genome shotgun (WGS) entry which is preliminary data.</text>
</comment>